<proteinExistence type="predicted"/>
<keyword evidence="2" id="KW-1185">Reference proteome</keyword>
<comment type="caution">
    <text evidence="1">The sequence shown here is derived from an EMBL/GenBank/DDBJ whole genome shotgun (WGS) entry which is preliminary data.</text>
</comment>
<dbReference type="RefSeq" id="WP_135246979.1">
    <property type="nucleotide sequence ID" value="NZ_SIHO01000003.1"/>
</dbReference>
<dbReference type="InterPro" id="IPR037079">
    <property type="entry name" value="AF2212/PG0164-like_sf"/>
</dbReference>
<evidence type="ECO:0000313" key="2">
    <source>
        <dbReference type="Proteomes" id="UP000297737"/>
    </source>
</evidence>
<evidence type="ECO:0000313" key="1">
    <source>
        <dbReference type="EMBL" id="TFU01475.1"/>
    </source>
</evidence>
<dbReference type="Pfam" id="PF08922">
    <property type="entry name" value="DUF1905"/>
    <property type="match status" value="1"/>
</dbReference>
<dbReference type="Proteomes" id="UP000297737">
    <property type="component" value="Unassembled WGS sequence"/>
</dbReference>
<dbReference type="AlphaFoldDB" id="A0A4Y9EMS2"/>
<protein>
    <submittedName>
        <fullName evidence="1">DUF1905 domain-containing protein</fullName>
    </submittedName>
</protein>
<organism evidence="1 2">
    <name type="scientific">Glacieibacterium arshaanense</name>
    <dbReference type="NCBI Taxonomy" id="2511025"/>
    <lineage>
        <taxon>Bacteria</taxon>
        <taxon>Pseudomonadati</taxon>
        <taxon>Pseudomonadota</taxon>
        <taxon>Alphaproteobacteria</taxon>
        <taxon>Sphingomonadales</taxon>
        <taxon>Sphingosinicellaceae</taxon>
        <taxon>Glacieibacterium</taxon>
    </lineage>
</organism>
<dbReference type="Gene3D" id="2.40.30.100">
    <property type="entry name" value="AF2212/PG0164-like"/>
    <property type="match status" value="1"/>
</dbReference>
<reference evidence="1 2" key="1">
    <citation type="submission" date="2019-02" db="EMBL/GenBank/DDBJ databases">
        <title>Polymorphobacter sp. isolated from the lake at the Tibet of China.</title>
        <authorList>
            <person name="Li A."/>
        </authorList>
    </citation>
    <scope>NUCLEOTIDE SEQUENCE [LARGE SCALE GENOMIC DNA]</scope>
    <source>
        <strain evidence="1 2">DJ1R-1</strain>
    </source>
</reference>
<dbReference type="InterPro" id="IPR015018">
    <property type="entry name" value="DUF1905"/>
</dbReference>
<name>A0A4Y9EMS2_9SPHN</name>
<dbReference type="SUPFAM" id="SSF141694">
    <property type="entry name" value="AF2212/PG0164-like"/>
    <property type="match status" value="1"/>
</dbReference>
<dbReference type="EMBL" id="SIHO01000003">
    <property type="protein sequence ID" value="TFU01475.1"/>
    <property type="molecule type" value="Genomic_DNA"/>
</dbReference>
<accession>A0A4Y9EMS2</accession>
<gene>
    <name evidence="1" type="ORF">EUV02_14485</name>
</gene>
<sequence length="130" mass="14075">MSANELPSDPELIRFLREELGATLAEGGSWDFTGPLWLWRGKAKDGTPTSTAWHFVTIDGAIADAIRAASPGRSAAWGSVYVNVSIGDTRWQTSVFPSKDVQGYLLPVKAVVRKAQKLVEGDMVTLNISV</sequence>
<dbReference type="OrthoDB" id="9808666at2"/>